<gene>
    <name evidence="1" type="ORF">APG09_01560</name>
</gene>
<sequence>MLPIFVIRIFIFISIQNVIPNKYFFIIIINIALSRLREVSLLERGHTIKINIQLAIH</sequence>
<organism evidence="1">
    <name type="scientific">Candidatus Methanofastidiosum methylothiophilum</name>
    <dbReference type="NCBI Taxonomy" id="1705564"/>
    <lineage>
        <taxon>Archaea</taxon>
        <taxon>Methanobacteriati</taxon>
        <taxon>Methanobacteriota</taxon>
        <taxon>Stenosarchaea group</taxon>
        <taxon>Candidatus Methanofastidiosia</taxon>
        <taxon>Candidatus Methanofastidiosales</taxon>
        <taxon>Candidatus Methanofastidiosaceae</taxon>
        <taxon>Candidatus Methanofastidiosum</taxon>
    </lineage>
</organism>
<proteinExistence type="predicted"/>
<accession>A0A150JHR8</accession>
<name>A0A150JEU2_9EURY</name>
<dbReference type="AlphaFoldDB" id="A0A150JEU2"/>
<evidence type="ECO:0000313" key="1">
    <source>
        <dbReference type="EMBL" id="KYC55772.1"/>
    </source>
</evidence>
<dbReference type="EMBL" id="LNJE01000034">
    <property type="protein sequence ID" value="KYC55772.1"/>
    <property type="molecule type" value="Genomic_DNA"/>
</dbReference>
<accession>A0A150JEU2</accession>
<comment type="caution">
    <text evidence="1">The sequence shown here is derived from an EMBL/GenBank/DDBJ whole genome shotgun (WGS) entry which is preliminary data.</text>
</comment>
<reference evidence="1" key="1">
    <citation type="journal article" date="2016" name="ISME J.">
        <title>Chasing the elusive Euryarchaeota class WSA2: genomes reveal a uniquely fastidious methyl-reducing methanogen.</title>
        <authorList>
            <person name="Nobu M.K."/>
            <person name="Narihiro T."/>
            <person name="Kuroda K."/>
            <person name="Mei R."/>
            <person name="Liu W.T."/>
        </authorList>
    </citation>
    <scope>NUCLEOTIDE SEQUENCE [LARGE SCALE GENOMIC DNA]</scope>
    <source>
        <strain evidence="1">ADurb1213_Bin02801</strain>
    </source>
</reference>
<protein>
    <submittedName>
        <fullName evidence="1">Uncharacterized protein</fullName>
    </submittedName>
</protein>